<dbReference type="CDD" id="cd02440">
    <property type="entry name" value="AdoMet_MTases"/>
    <property type="match status" value="1"/>
</dbReference>
<dbReference type="Proteomes" id="UP000177346">
    <property type="component" value="Unassembled WGS sequence"/>
</dbReference>
<dbReference type="EMBL" id="MFIF01000009">
    <property type="protein sequence ID" value="OGF87074.1"/>
    <property type="molecule type" value="Genomic_DNA"/>
</dbReference>
<evidence type="ECO:0000256" key="1">
    <source>
        <dbReference type="SAM" id="Phobius"/>
    </source>
</evidence>
<keyword evidence="1" id="KW-0472">Membrane</keyword>
<gene>
    <name evidence="2" type="ORF">A3B19_01430</name>
</gene>
<proteinExistence type="predicted"/>
<evidence type="ECO:0000313" key="2">
    <source>
        <dbReference type="EMBL" id="OGF87074.1"/>
    </source>
</evidence>
<dbReference type="InterPro" id="IPR029063">
    <property type="entry name" value="SAM-dependent_MTases_sf"/>
</dbReference>
<keyword evidence="1" id="KW-1133">Transmembrane helix</keyword>
<evidence type="ECO:0000313" key="3">
    <source>
        <dbReference type="Proteomes" id="UP000177346"/>
    </source>
</evidence>
<keyword evidence="1" id="KW-0812">Transmembrane</keyword>
<dbReference type="PANTHER" id="PTHR43861">
    <property type="entry name" value="TRANS-ACONITATE 2-METHYLTRANSFERASE-RELATED"/>
    <property type="match status" value="1"/>
</dbReference>
<feature type="transmembrane region" description="Helical" evidence="1">
    <location>
        <begin position="174"/>
        <end position="191"/>
    </location>
</feature>
<evidence type="ECO:0008006" key="4">
    <source>
        <dbReference type="Google" id="ProtNLM"/>
    </source>
</evidence>
<dbReference type="SUPFAM" id="SSF53335">
    <property type="entry name" value="S-adenosyl-L-methionine-dependent methyltransferases"/>
    <property type="match status" value="1"/>
</dbReference>
<dbReference type="Pfam" id="PF13489">
    <property type="entry name" value="Methyltransf_23"/>
    <property type="match status" value="1"/>
</dbReference>
<sequence length="265" mass="30585">MERAQYIELYNTEKDHWWFRGRRRIISECLRLFCPQKVERALDIGCGTGFNAVLLGNFSKNVFGLDFSDVAADLAKKLNPDFTLIKGEFPEIKLDEQYNVITLLDVLEHIEDDVAALKRIEELLAPGGLALITVPAFDFLWTEHDKLLHHKRRYAKPGLMSLIRSRTNLTIKKISYFNAFMFLPILVFRYLRRAFNLGEGESDFFMLPKPLNYALEKIFSLEAKILRLANFPFGVSIICVLQKPARSSPISVKQNLQSNNLKKQQ</sequence>
<reference evidence="2 3" key="1">
    <citation type="journal article" date="2016" name="Nat. Commun.">
        <title>Thousands of microbial genomes shed light on interconnected biogeochemical processes in an aquifer system.</title>
        <authorList>
            <person name="Anantharaman K."/>
            <person name="Brown C.T."/>
            <person name="Hug L.A."/>
            <person name="Sharon I."/>
            <person name="Castelle C.J."/>
            <person name="Probst A.J."/>
            <person name="Thomas B.C."/>
            <person name="Singh A."/>
            <person name="Wilkins M.J."/>
            <person name="Karaoz U."/>
            <person name="Brodie E.L."/>
            <person name="Williams K.H."/>
            <person name="Hubbard S.S."/>
            <person name="Banfield J.F."/>
        </authorList>
    </citation>
    <scope>NUCLEOTIDE SEQUENCE [LARGE SCALE GENOMIC DNA]</scope>
</reference>
<dbReference type="Gene3D" id="3.40.50.150">
    <property type="entry name" value="Vaccinia Virus protein VP39"/>
    <property type="match status" value="1"/>
</dbReference>
<dbReference type="AlphaFoldDB" id="A0A1F5XGL3"/>
<organism evidence="2 3">
    <name type="scientific">Candidatus Giovannonibacteria bacterium RIFCSPLOWO2_01_FULL_46_32</name>
    <dbReference type="NCBI Taxonomy" id="1798353"/>
    <lineage>
        <taxon>Bacteria</taxon>
        <taxon>Candidatus Giovannoniibacteriota</taxon>
    </lineage>
</organism>
<name>A0A1F5XGL3_9BACT</name>
<accession>A0A1F5XGL3</accession>
<dbReference type="PANTHER" id="PTHR43861:SF6">
    <property type="entry name" value="METHYLTRANSFERASE TYPE 11"/>
    <property type="match status" value="1"/>
</dbReference>
<comment type="caution">
    <text evidence="2">The sequence shown here is derived from an EMBL/GenBank/DDBJ whole genome shotgun (WGS) entry which is preliminary data.</text>
</comment>
<protein>
    <recommendedName>
        <fullName evidence="4">Methyltransferase domain-containing protein</fullName>
    </recommendedName>
</protein>